<name>A0A371HTV8_MUCPR</name>
<dbReference type="Proteomes" id="UP000257109">
    <property type="component" value="Unassembled WGS sequence"/>
</dbReference>
<protein>
    <submittedName>
        <fullName evidence="1">Uncharacterized protein</fullName>
    </submittedName>
</protein>
<dbReference type="AlphaFoldDB" id="A0A371HTV8"/>
<dbReference type="EMBL" id="QJKJ01001747">
    <property type="protein sequence ID" value="RDY06134.1"/>
    <property type="molecule type" value="Genomic_DNA"/>
</dbReference>
<proteinExistence type="predicted"/>
<sequence length="88" mass="10133">MGIRSNYSMKAQHQLQIDKTLNRIKKTKNINVGNSSSSSFNSIPESDVCEYKLNIVDNPLYEPELMENNNRTLKELATPDVLYQPWCI</sequence>
<accession>A0A371HTV8</accession>
<comment type="caution">
    <text evidence="1">The sequence shown here is derived from an EMBL/GenBank/DDBJ whole genome shotgun (WGS) entry which is preliminary data.</text>
</comment>
<feature type="non-terminal residue" evidence="1">
    <location>
        <position position="1"/>
    </location>
</feature>
<organism evidence="1 2">
    <name type="scientific">Mucuna pruriens</name>
    <name type="common">Velvet bean</name>
    <name type="synonym">Dolichos pruriens</name>
    <dbReference type="NCBI Taxonomy" id="157652"/>
    <lineage>
        <taxon>Eukaryota</taxon>
        <taxon>Viridiplantae</taxon>
        <taxon>Streptophyta</taxon>
        <taxon>Embryophyta</taxon>
        <taxon>Tracheophyta</taxon>
        <taxon>Spermatophyta</taxon>
        <taxon>Magnoliopsida</taxon>
        <taxon>eudicotyledons</taxon>
        <taxon>Gunneridae</taxon>
        <taxon>Pentapetalae</taxon>
        <taxon>rosids</taxon>
        <taxon>fabids</taxon>
        <taxon>Fabales</taxon>
        <taxon>Fabaceae</taxon>
        <taxon>Papilionoideae</taxon>
        <taxon>50 kb inversion clade</taxon>
        <taxon>NPAAA clade</taxon>
        <taxon>indigoferoid/millettioid clade</taxon>
        <taxon>Phaseoleae</taxon>
        <taxon>Mucuna</taxon>
    </lineage>
</organism>
<reference evidence="1" key="1">
    <citation type="submission" date="2018-05" db="EMBL/GenBank/DDBJ databases">
        <title>Draft genome of Mucuna pruriens seed.</title>
        <authorList>
            <person name="Nnadi N.E."/>
            <person name="Vos R."/>
            <person name="Hasami M.H."/>
            <person name="Devisetty U.K."/>
            <person name="Aguiy J.C."/>
        </authorList>
    </citation>
    <scope>NUCLEOTIDE SEQUENCE [LARGE SCALE GENOMIC DNA]</scope>
    <source>
        <strain evidence="1">JCA_2017</strain>
    </source>
</reference>
<keyword evidence="2" id="KW-1185">Reference proteome</keyword>
<gene>
    <name evidence="1" type="ORF">CR513_09940</name>
</gene>
<evidence type="ECO:0000313" key="1">
    <source>
        <dbReference type="EMBL" id="RDY06134.1"/>
    </source>
</evidence>
<evidence type="ECO:0000313" key="2">
    <source>
        <dbReference type="Proteomes" id="UP000257109"/>
    </source>
</evidence>